<dbReference type="Pfam" id="PF00857">
    <property type="entry name" value="Isochorismatase"/>
    <property type="match status" value="1"/>
</dbReference>
<dbReference type="CDD" id="cd00431">
    <property type="entry name" value="cysteine_hydrolases"/>
    <property type="match status" value="1"/>
</dbReference>
<accession>A0A0L6JVS3</accession>
<keyword evidence="5" id="KW-1185">Reference proteome</keyword>
<evidence type="ECO:0000256" key="1">
    <source>
        <dbReference type="ARBA" id="ARBA00006336"/>
    </source>
</evidence>
<dbReference type="PANTHER" id="PTHR43540:SF6">
    <property type="entry name" value="ISOCHORISMATASE-LIKE DOMAIN-CONTAINING PROTEIN"/>
    <property type="match status" value="1"/>
</dbReference>
<dbReference type="STRING" id="398512.Bccel_5248"/>
<dbReference type="OrthoDB" id="257098at2"/>
<evidence type="ECO:0000313" key="5">
    <source>
        <dbReference type="Proteomes" id="UP000036923"/>
    </source>
</evidence>
<dbReference type="GO" id="GO:0016787">
    <property type="term" value="F:hydrolase activity"/>
    <property type="evidence" value="ECO:0007669"/>
    <property type="project" value="UniProtKB-KW"/>
</dbReference>
<name>A0A0L6JVS3_9FIRM</name>
<dbReference type="PATRIC" id="fig|398512.5.peg.5503"/>
<dbReference type="InterPro" id="IPR050272">
    <property type="entry name" value="Isochorismatase-like_hydrls"/>
</dbReference>
<gene>
    <name evidence="4" type="ORF">Bccel_5248</name>
</gene>
<keyword evidence="2 4" id="KW-0378">Hydrolase</keyword>
<dbReference type="SUPFAM" id="SSF52499">
    <property type="entry name" value="Isochorismatase-like hydrolases"/>
    <property type="match status" value="1"/>
</dbReference>
<dbReference type="AlphaFoldDB" id="A0A0L6JVS3"/>
<dbReference type="InterPro" id="IPR000868">
    <property type="entry name" value="Isochorismatase-like_dom"/>
</dbReference>
<sequence>MAKAVIVIDMQNICVGDAHAKFFKYNNKELIAAVNKVIKDNEGNPIFYILNIMKDNLINKLAPFKAFEGSENVELVNTLEVVSNYFFKKYKSDAFTNPKLKEKLDELNIDEIEVIGVDGGGCVALTALGAIKAGYKVTINTDAIGTMFHKRANKYNEKLKKLGAKFI</sequence>
<comment type="similarity">
    <text evidence="1">Belongs to the isochorismatase family.</text>
</comment>
<dbReference type="EMBL" id="LGTC01000001">
    <property type="protein sequence ID" value="KNY29971.1"/>
    <property type="molecule type" value="Genomic_DNA"/>
</dbReference>
<reference evidence="5" key="1">
    <citation type="submission" date="2015-07" db="EMBL/GenBank/DDBJ databases">
        <title>Near-Complete Genome Sequence of the Cellulolytic Bacterium Bacteroides (Pseudobacteroides) cellulosolvens ATCC 35603.</title>
        <authorList>
            <person name="Dassa B."/>
            <person name="Utturkar S.M."/>
            <person name="Klingeman D.M."/>
            <person name="Hurt R.A."/>
            <person name="Keller M."/>
            <person name="Xu J."/>
            <person name="Reddy Y.H.K."/>
            <person name="Borovok I."/>
            <person name="Grinberg I.R."/>
            <person name="Lamed R."/>
            <person name="Zhivin O."/>
            <person name="Bayer E.A."/>
            <person name="Brown S.D."/>
        </authorList>
    </citation>
    <scope>NUCLEOTIDE SEQUENCE [LARGE SCALE GENOMIC DNA]</scope>
    <source>
        <strain evidence="5">DSM 2933</strain>
    </source>
</reference>
<comment type="caution">
    <text evidence="4">The sequence shown here is derived from an EMBL/GenBank/DDBJ whole genome shotgun (WGS) entry which is preliminary data.</text>
</comment>
<dbReference type="Gene3D" id="3.40.50.850">
    <property type="entry name" value="Isochorismatase-like"/>
    <property type="match status" value="1"/>
</dbReference>
<organism evidence="4 5">
    <name type="scientific">Pseudobacteroides cellulosolvens ATCC 35603 = DSM 2933</name>
    <dbReference type="NCBI Taxonomy" id="398512"/>
    <lineage>
        <taxon>Bacteria</taxon>
        <taxon>Bacillati</taxon>
        <taxon>Bacillota</taxon>
        <taxon>Clostridia</taxon>
        <taxon>Eubacteriales</taxon>
        <taxon>Oscillospiraceae</taxon>
        <taxon>Pseudobacteroides</taxon>
    </lineage>
</organism>
<evidence type="ECO:0000259" key="3">
    <source>
        <dbReference type="Pfam" id="PF00857"/>
    </source>
</evidence>
<dbReference type="Proteomes" id="UP000036923">
    <property type="component" value="Unassembled WGS sequence"/>
</dbReference>
<dbReference type="RefSeq" id="WP_036943619.1">
    <property type="nucleotide sequence ID" value="NZ_JQKC01000022.1"/>
</dbReference>
<dbReference type="eggNOG" id="COG1335">
    <property type="taxonomic scope" value="Bacteria"/>
</dbReference>
<dbReference type="InterPro" id="IPR036380">
    <property type="entry name" value="Isochorismatase-like_sf"/>
</dbReference>
<dbReference type="PANTHER" id="PTHR43540">
    <property type="entry name" value="PEROXYUREIDOACRYLATE/UREIDOACRYLATE AMIDOHYDROLASE-RELATED"/>
    <property type="match status" value="1"/>
</dbReference>
<protein>
    <submittedName>
        <fullName evidence="4">Isochorismatase hydrolase</fullName>
    </submittedName>
</protein>
<evidence type="ECO:0000313" key="4">
    <source>
        <dbReference type="EMBL" id="KNY29971.1"/>
    </source>
</evidence>
<proteinExistence type="inferred from homology"/>
<feature type="domain" description="Isochorismatase-like" evidence="3">
    <location>
        <begin position="4"/>
        <end position="165"/>
    </location>
</feature>
<evidence type="ECO:0000256" key="2">
    <source>
        <dbReference type="ARBA" id="ARBA00022801"/>
    </source>
</evidence>